<protein>
    <recommendedName>
        <fullName evidence="4">SGNH hydrolase-type esterase domain-containing protein</fullName>
    </recommendedName>
</protein>
<dbReference type="InterPro" id="IPR036514">
    <property type="entry name" value="SGNH_hydro_sf"/>
</dbReference>
<proteinExistence type="predicted"/>
<feature type="transmembrane region" description="Helical" evidence="1">
    <location>
        <begin position="9"/>
        <end position="35"/>
    </location>
</feature>
<sequence>MDIKKIKPLIINISLFFLSIILVLVILEIFIRIFLPGAYRHQQIYQYVYHPQAGYQLEKNYDQMVDSGNGPIHVITNEYGYIGQSFPIAKPANEFRIANFGDSYVEGIQMVDWDKTFVALMEENLNAEIQEPLYARSLNFGIGGRGTVEEFWTYKYIVQKARPDLNILWFTLANDFGNNYLPVNKYASLSQNRMGTVKYLLKKSALVSFVFEYLKDNLTFISILQRFGLSNRVVYTGDINIDEDEVALEDKINYSIKTEMKEIQERAYLVTEELLKNFKELVEQNNEKFLVVIIPEIRRLYPDLGDEFFEIYPKASRKDYDFSKAVNQLLPILEKNKIDYIDLTDFIKRYDAQETNIEYCGDLFKDHLTPCGHRALAKFISQFILKHYLPAS</sequence>
<dbReference type="EMBL" id="MHNB01000015">
    <property type="protein sequence ID" value="OGZ37082.1"/>
    <property type="molecule type" value="Genomic_DNA"/>
</dbReference>
<accession>A0A1G2FH16</accession>
<evidence type="ECO:0000256" key="1">
    <source>
        <dbReference type="SAM" id="Phobius"/>
    </source>
</evidence>
<evidence type="ECO:0000313" key="3">
    <source>
        <dbReference type="Proteomes" id="UP000177061"/>
    </source>
</evidence>
<evidence type="ECO:0000313" key="2">
    <source>
        <dbReference type="EMBL" id="OGZ37082.1"/>
    </source>
</evidence>
<comment type="caution">
    <text evidence="2">The sequence shown here is derived from an EMBL/GenBank/DDBJ whole genome shotgun (WGS) entry which is preliminary data.</text>
</comment>
<reference evidence="2 3" key="1">
    <citation type="journal article" date="2016" name="Nat. Commun.">
        <title>Thousands of microbial genomes shed light on interconnected biogeochemical processes in an aquifer system.</title>
        <authorList>
            <person name="Anantharaman K."/>
            <person name="Brown C.T."/>
            <person name="Hug L.A."/>
            <person name="Sharon I."/>
            <person name="Castelle C.J."/>
            <person name="Probst A.J."/>
            <person name="Thomas B.C."/>
            <person name="Singh A."/>
            <person name="Wilkins M.J."/>
            <person name="Karaoz U."/>
            <person name="Brodie E.L."/>
            <person name="Williams K.H."/>
            <person name="Hubbard S.S."/>
            <person name="Banfield J.F."/>
        </authorList>
    </citation>
    <scope>NUCLEOTIDE SEQUENCE [LARGE SCALE GENOMIC DNA]</scope>
</reference>
<dbReference type="Gene3D" id="3.40.50.1110">
    <property type="entry name" value="SGNH hydrolase"/>
    <property type="match status" value="1"/>
</dbReference>
<gene>
    <name evidence="2" type="ORF">A3J64_01045</name>
</gene>
<dbReference type="STRING" id="1801997.A3J64_01045"/>
<dbReference type="AlphaFoldDB" id="A0A1G2FH16"/>
<organism evidence="2 3">
    <name type="scientific">Candidatus Portnoybacteria bacterium RIFCSPHIGHO2_12_FULL_38_9</name>
    <dbReference type="NCBI Taxonomy" id="1801997"/>
    <lineage>
        <taxon>Bacteria</taxon>
        <taxon>Candidatus Portnoyibacteriota</taxon>
    </lineage>
</organism>
<dbReference type="SUPFAM" id="SSF52266">
    <property type="entry name" value="SGNH hydrolase"/>
    <property type="match status" value="1"/>
</dbReference>
<keyword evidence="1" id="KW-0472">Membrane</keyword>
<keyword evidence="1" id="KW-1133">Transmembrane helix</keyword>
<keyword evidence="1" id="KW-0812">Transmembrane</keyword>
<name>A0A1G2FH16_9BACT</name>
<evidence type="ECO:0008006" key="4">
    <source>
        <dbReference type="Google" id="ProtNLM"/>
    </source>
</evidence>
<dbReference type="Proteomes" id="UP000177061">
    <property type="component" value="Unassembled WGS sequence"/>
</dbReference>